<gene>
    <name evidence="2" type="ORF">UFOPK4080_00248</name>
</gene>
<evidence type="ECO:0000313" key="2">
    <source>
        <dbReference type="EMBL" id="CAB4331944.1"/>
    </source>
</evidence>
<reference evidence="2" key="1">
    <citation type="submission" date="2020-05" db="EMBL/GenBank/DDBJ databases">
        <authorList>
            <person name="Chiriac C."/>
            <person name="Salcher M."/>
            <person name="Ghai R."/>
            <person name="Kavagutti S V."/>
        </authorList>
    </citation>
    <scope>NUCLEOTIDE SEQUENCE</scope>
</reference>
<feature type="transmembrane region" description="Helical" evidence="1">
    <location>
        <begin position="101"/>
        <end position="119"/>
    </location>
</feature>
<evidence type="ECO:0000256" key="1">
    <source>
        <dbReference type="SAM" id="Phobius"/>
    </source>
</evidence>
<keyword evidence="1" id="KW-0472">Membrane</keyword>
<dbReference type="EMBL" id="CAESAG010000021">
    <property type="protein sequence ID" value="CAB4331944.1"/>
    <property type="molecule type" value="Genomic_DNA"/>
</dbReference>
<keyword evidence="1" id="KW-1133">Transmembrane helix</keyword>
<proteinExistence type="predicted"/>
<keyword evidence="1" id="KW-0812">Transmembrane</keyword>
<accession>A0A6J5YP76</accession>
<sequence length="127" mass="14025">MATAKKSAVKKATTAKAPVKKAAPAEVSAGIDWRSLYLYAVCLVTLLVVLFSTVALVNAFVNFAFPDPAYVDPYAAKENLPDPALLQQQEDNSQRQALKNIFTTFSTMAIATPVYLYHWRQARKTSR</sequence>
<protein>
    <submittedName>
        <fullName evidence="2">Unannotated protein</fullName>
    </submittedName>
</protein>
<feature type="transmembrane region" description="Helical" evidence="1">
    <location>
        <begin position="36"/>
        <end position="61"/>
    </location>
</feature>
<dbReference type="AlphaFoldDB" id="A0A6J5YP76"/>
<organism evidence="2">
    <name type="scientific">freshwater metagenome</name>
    <dbReference type="NCBI Taxonomy" id="449393"/>
    <lineage>
        <taxon>unclassified sequences</taxon>
        <taxon>metagenomes</taxon>
        <taxon>ecological metagenomes</taxon>
    </lineage>
</organism>
<name>A0A6J5YP76_9ZZZZ</name>